<dbReference type="PROSITE" id="PS51257">
    <property type="entry name" value="PROKAR_LIPOPROTEIN"/>
    <property type="match status" value="1"/>
</dbReference>
<dbReference type="EMBL" id="JACXYY010000005">
    <property type="protein sequence ID" value="MBD3915585.1"/>
    <property type="molecule type" value="Genomic_DNA"/>
</dbReference>
<dbReference type="RefSeq" id="WP_191199915.1">
    <property type="nucleotide sequence ID" value="NZ_BAAAPA010000007.1"/>
</dbReference>
<dbReference type="PANTHER" id="PTHR30036">
    <property type="entry name" value="D-XYLOSE-BINDING PERIPLASMIC PROTEIN"/>
    <property type="match status" value="1"/>
</dbReference>
<dbReference type="Pfam" id="PF13407">
    <property type="entry name" value="Peripla_BP_4"/>
    <property type="match status" value="1"/>
</dbReference>
<name>A0ABR8MLB8_9ACTN</name>
<comment type="caution">
    <text evidence="4">The sequence shown here is derived from an EMBL/GenBank/DDBJ whole genome shotgun (WGS) entry which is preliminary data.</text>
</comment>
<proteinExistence type="inferred from homology"/>
<reference evidence="4 5" key="1">
    <citation type="submission" date="2020-09" db="EMBL/GenBank/DDBJ databases">
        <title>novel species in genus Nocardioides.</title>
        <authorList>
            <person name="Zhang G."/>
        </authorList>
    </citation>
    <scope>NUCLEOTIDE SEQUENCE [LARGE SCALE GENOMIC DNA]</scope>
    <source>
        <strain evidence="4 5">19197</strain>
    </source>
</reference>
<gene>
    <name evidence="4" type="ORF">IEZ25_13260</name>
</gene>
<keyword evidence="5" id="KW-1185">Reference proteome</keyword>
<evidence type="ECO:0000256" key="2">
    <source>
        <dbReference type="ARBA" id="ARBA00007639"/>
    </source>
</evidence>
<evidence type="ECO:0000313" key="4">
    <source>
        <dbReference type="EMBL" id="MBD3915585.1"/>
    </source>
</evidence>
<dbReference type="InterPro" id="IPR050555">
    <property type="entry name" value="Bact_Solute-Bind_Prot2"/>
</dbReference>
<evidence type="ECO:0000259" key="3">
    <source>
        <dbReference type="Pfam" id="PF13407"/>
    </source>
</evidence>
<dbReference type="InterPro" id="IPR028082">
    <property type="entry name" value="Peripla_BP_I"/>
</dbReference>
<accession>A0ABR8MLB8</accession>
<sequence length="385" mass="40505">MPASRRHHPGALRSTLSAACVLAVGLAVSGCTKSADGPGGTAAPAAPVVSAAAGADKICGDYKDKTIGVVHLTTADENESTLVTALKEASDAAGLKWTFKEADSQGSAEKSQQAVSTFVNQGVDAILLLVVSTRDLQPQLEDAQAAGIPVFGQWSFSELDPLLVQDYTPIPAADASALAQEMFSSLYLQQPEGDIEVALVNTDLDILGARNAAVRGLATLYPRIKIVDSANIDFTDIAGSTQRIVGGFMSKYPDLDAVWANYPVAGPAAAQSILAAGKDIQVFTHVAQSEGINALQDPENPLTAMPWLDFDFQSYHTVEGMLTHFAGEEPGRLEGYENPVPFRVFTKKTADELTGAGVAAGIGWTSQDGQWKQPLVDGWGAEFPC</sequence>
<dbReference type="Gene3D" id="3.40.50.2300">
    <property type="match status" value="2"/>
</dbReference>
<dbReference type="SUPFAM" id="SSF53822">
    <property type="entry name" value="Periplasmic binding protein-like I"/>
    <property type="match status" value="1"/>
</dbReference>
<evidence type="ECO:0000313" key="5">
    <source>
        <dbReference type="Proteomes" id="UP000649289"/>
    </source>
</evidence>
<dbReference type="Proteomes" id="UP000649289">
    <property type="component" value="Unassembled WGS sequence"/>
</dbReference>
<comment type="similarity">
    <text evidence="2">Belongs to the bacterial solute-binding protein 2 family.</text>
</comment>
<protein>
    <submittedName>
        <fullName evidence="4">Sugar ABC transporter substrate-binding protein</fullName>
    </submittedName>
</protein>
<dbReference type="PANTHER" id="PTHR30036:SF7">
    <property type="entry name" value="ABC TRANSPORTER PERIPLASMIC-BINDING PROTEIN YPHF"/>
    <property type="match status" value="1"/>
</dbReference>
<dbReference type="InterPro" id="IPR025997">
    <property type="entry name" value="SBP_2_dom"/>
</dbReference>
<comment type="subcellular location">
    <subcellularLocation>
        <location evidence="1">Cell envelope</location>
    </subcellularLocation>
</comment>
<evidence type="ECO:0000256" key="1">
    <source>
        <dbReference type="ARBA" id="ARBA00004196"/>
    </source>
</evidence>
<organism evidence="4 5">
    <name type="scientific">Nocardioides hwasunensis</name>
    <dbReference type="NCBI Taxonomy" id="397258"/>
    <lineage>
        <taxon>Bacteria</taxon>
        <taxon>Bacillati</taxon>
        <taxon>Actinomycetota</taxon>
        <taxon>Actinomycetes</taxon>
        <taxon>Propionibacteriales</taxon>
        <taxon>Nocardioidaceae</taxon>
        <taxon>Nocardioides</taxon>
    </lineage>
</organism>
<feature type="domain" description="Periplasmic binding protein" evidence="3">
    <location>
        <begin position="76"/>
        <end position="297"/>
    </location>
</feature>